<gene>
    <name evidence="2" type="ORF">BDV96DRAFT_653229</name>
</gene>
<feature type="compositionally biased region" description="Polar residues" evidence="1">
    <location>
        <begin position="839"/>
        <end position="849"/>
    </location>
</feature>
<feature type="region of interest" description="Disordered" evidence="1">
    <location>
        <begin position="618"/>
        <end position="643"/>
    </location>
</feature>
<evidence type="ECO:0000256" key="1">
    <source>
        <dbReference type="SAM" id="MobiDB-lite"/>
    </source>
</evidence>
<organism evidence="2 3">
    <name type="scientific">Lophiotrema nucula</name>
    <dbReference type="NCBI Taxonomy" id="690887"/>
    <lineage>
        <taxon>Eukaryota</taxon>
        <taxon>Fungi</taxon>
        <taxon>Dikarya</taxon>
        <taxon>Ascomycota</taxon>
        <taxon>Pezizomycotina</taxon>
        <taxon>Dothideomycetes</taxon>
        <taxon>Pleosporomycetidae</taxon>
        <taxon>Pleosporales</taxon>
        <taxon>Lophiotremataceae</taxon>
        <taxon>Lophiotrema</taxon>
    </lineage>
</organism>
<proteinExistence type="predicted"/>
<sequence>MDSRVMLEGTIPEHLLGAPPIQTIACGALSIGAGAVASSVVSRLLGRCMDDRGTARALEKCMEPYSDVFQNMDGLIDLLTKGPVNDPKILDAQNPHSLFNMLGRIQNSLDEPSPLSPIIRTIRDTLRTHVNDTADMKKELLDAIAKVVPATESTYTSDNTTMQNSKELEQGVGSFTKDAGVQTKLDHDFINLESVLCGIQQKLGPDMFESGAMKQRFTIFAKTLAENLHEGAFPDKEAHLDLPSTMSSLSEVLDAMICAVFKATLGLSAKMKSVSDRMDAEFENLDEKSDKIAGMQKTIDYRIGEMKKEQGCTHATVTKHVSQVDTSLGNVDARMSKIAETLNILLDRTSHLAQGKTASTAADPAISLASGTMKAGHEDIEVNTVSAPQEVQESMLDERRKALTTELDTGFEQIMETSNTRMQGKDTDSANEADDDEINLDVHPNPDHGAPTALTQEIQDIRSMIETGQEERTKLKEQLARTIELLEESQKPTQDVATAEAQDKANTELIKKSAAAAVEYFANKFNIVGLLEDSRASFTLQAELKAKTEENERLEAELASVRGEISDLTATLKEEVATLKGVLSSAKEEAHSENMRAEEVERKLTVTKEELLEMSTQHSMMQDEFDEETDARDRAVGYQKEAEQKLEEAEKQILELSASLSTMQEDLRKETDGRNRALEHQNDAEQMLMEAEAKIQKLDTERQVMQDQFDEETDSRDRAITYQKKAEQKLKDAEKKLLKVSQERDEALANLAHMQDEFDAETDARDRAMGYHAEAKRKLGETKAELQHLQGQYDQLNKKLHGENERGFKQKTEHQVDSTEQRQNPVHIDDNMSPGRGTDVNTTNSTPSSARLVPKPHPVKLSDPERKVPEECWNDGCNEKFDNMEQYHSHKNTCNMAHGQHFRCYFCGQIWDQEQRQKHGNNQRLFARHTATCAKDAGFDPKNLRYRQVVKEWVAQRGGIPEPEVYRPIVIEELTDDEEEEGLTLVS</sequence>
<dbReference type="Proteomes" id="UP000799770">
    <property type="component" value="Unassembled WGS sequence"/>
</dbReference>
<reference evidence="2" key="1">
    <citation type="journal article" date="2020" name="Stud. Mycol.">
        <title>101 Dothideomycetes genomes: a test case for predicting lifestyles and emergence of pathogens.</title>
        <authorList>
            <person name="Haridas S."/>
            <person name="Albert R."/>
            <person name="Binder M."/>
            <person name="Bloem J."/>
            <person name="Labutti K."/>
            <person name="Salamov A."/>
            <person name="Andreopoulos B."/>
            <person name="Baker S."/>
            <person name="Barry K."/>
            <person name="Bills G."/>
            <person name="Bluhm B."/>
            <person name="Cannon C."/>
            <person name="Castanera R."/>
            <person name="Culley D."/>
            <person name="Daum C."/>
            <person name="Ezra D."/>
            <person name="Gonzalez J."/>
            <person name="Henrissat B."/>
            <person name="Kuo A."/>
            <person name="Liang C."/>
            <person name="Lipzen A."/>
            <person name="Lutzoni F."/>
            <person name="Magnuson J."/>
            <person name="Mondo S."/>
            <person name="Nolan M."/>
            <person name="Ohm R."/>
            <person name="Pangilinan J."/>
            <person name="Park H.-J."/>
            <person name="Ramirez L."/>
            <person name="Alfaro M."/>
            <person name="Sun H."/>
            <person name="Tritt A."/>
            <person name="Yoshinaga Y."/>
            <person name="Zwiers L.-H."/>
            <person name="Turgeon B."/>
            <person name="Goodwin S."/>
            <person name="Spatafora J."/>
            <person name="Crous P."/>
            <person name="Grigoriev I."/>
        </authorList>
    </citation>
    <scope>NUCLEOTIDE SEQUENCE</scope>
    <source>
        <strain evidence="2">CBS 627.86</strain>
    </source>
</reference>
<feature type="region of interest" description="Disordered" evidence="1">
    <location>
        <begin position="416"/>
        <end position="452"/>
    </location>
</feature>
<evidence type="ECO:0000313" key="2">
    <source>
        <dbReference type="EMBL" id="KAF2108022.1"/>
    </source>
</evidence>
<dbReference type="AlphaFoldDB" id="A0A6A5YLP5"/>
<accession>A0A6A5YLP5</accession>
<keyword evidence="3" id="KW-1185">Reference proteome</keyword>
<feature type="region of interest" description="Disordered" evidence="1">
    <location>
        <begin position="808"/>
        <end position="864"/>
    </location>
</feature>
<feature type="compositionally biased region" description="Basic and acidic residues" evidence="1">
    <location>
        <begin position="631"/>
        <end position="643"/>
    </location>
</feature>
<feature type="compositionally biased region" description="Basic and acidic residues" evidence="1">
    <location>
        <begin position="808"/>
        <end position="820"/>
    </location>
</feature>
<feature type="compositionally biased region" description="Acidic residues" evidence="1">
    <location>
        <begin position="429"/>
        <end position="439"/>
    </location>
</feature>
<evidence type="ECO:0000313" key="3">
    <source>
        <dbReference type="Proteomes" id="UP000799770"/>
    </source>
</evidence>
<protein>
    <submittedName>
        <fullName evidence="2">Uncharacterized protein</fullName>
    </submittedName>
</protein>
<name>A0A6A5YLP5_9PLEO</name>
<dbReference type="EMBL" id="ML977350">
    <property type="protein sequence ID" value="KAF2108022.1"/>
    <property type="molecule type" value="Genomic_DNA"/>
</dbReference>